<comment type="caution">
    <text evidence="3">The sequence shown here is derived from an EMBL/GenBank/DDBJ whole genome shotgun (WGS) entry which is preliminary data.</text>
</comment>
<sequence length="100" mass="11135">MRPHGYDNLSIEPPRRPASHRAPMLAKPKLSEREVEVLVRWLRSDSKSEVARELFLAVGTINTHLTRIRAKYAAVGRPAGTKAALVARAIQDGLLDLQDL</sequence>
<dbReference type="InterPro" id="IPR016032">
    <property type="entry name" value="Sig_transdc_resp-reg_C-effctor"/>
</dbReference>
<dbReference type="GO" id="GO:0006355">
    <property type="term" value="P:regulation of DNA-templated transcription"/>
    <property type="evidence" value="ECO:0007669"/>
    <property type="project" value="InterPro"/>
</dbReference>
<dbReference type="SUPFAM" id="SSF46894">
    <property type="entry name" value="C-terminal effector domain of the bipartite response regulators"/>
    <property type="match status" value="1"/>
</dbReference>
<dbReference type="AlphaFoldDB" id="A0A9X4LXZ9"/>
<dbReference type="InterPro" id="IPR000792">
    <property type="entry name" value="Tscrpt_reg_LuxR_C"/>
</dbReference>
<dbReference type="Gene3D" id="1.10.10.10">
    <property type="entry name" value="Winged helix-like DNA-binding domain superfamily/Winged helix DNA-binding domain"/>
    <property type="match status" value="1"/>
</dbReference>
<dbReference type="PRINTS" id="PR00038">
    <property type="entry name" value="HTHLUXR"/>
</dbReference>
<proteinExistence type="predicted"/>
<dbReference type="EMBL" id="JANRHA010000004">
    <property type="protein sequence ID" value="MDG3014443.1"/>
    <property type="molecule type" value="Genomic_DNA"/>
</dbReference>
<dbReference type="Pfam" id="PF00196">
    <property type="entry name" value="GerE"/>
    <property type="match status" value="1"/>
</dbReference>
<gene>
    <name evidence="3" type="ORF">NVS88_07720</name>
</gene>
<evidence type="ECO:0000313" key="3">
    <source>
        <dbReference type="EMBL" id="MDG3014443.1"/>
    </source>
</evidence>
<accession>A0A9X4LXZ9</accession>
<organism evidence="3 4">
    <name type="scientific">Speluncibacter jeojiensis</name>
    <dbReference type="NCBI Taxonomy" id="2710754"/>
    <lineage>
        <taxon>Bacteria</taxon>
        <taxon>Bacillati</taxon>
        <taxon>Actinomycetota</taxon>
        <taxon>Actinomycetes</taxon>
        <taxon>Mycobacteriales</taxon>
        <taxon>Speluncibacteraceae</taxon>
        <taxon>Speluncibacter</taxon>
    </lineage>
</organism>
<feature type="region of interest" description="Disordered" evidence="1">
    <location>
        <begin position="1"/>
        <end position="25"/>
    </location>
</feature>
<dbReference type="InterPro" id="IPR036388">
    <property type="entry name" value="WH-like_DNA-bd_sf"/>
</dbReference>
<evidence type="ECO:0000256" key="1">
    <source>
        <dbReference type="SAM" id="MobiDB-lite"/>
    </source>
</evidence>
<evidence type="ECO:0000313" key="4">
    <source>
        <dbReference type="Proteomes" id="UP001152755"/>
    </source>
</evidence>
<dbReference type="SMART" id="SM00421">
    <property type="entry name" value="HTH_LUXR"/>
    <property type="match status" value="1"/>
</dbReference>
<protein>
    <submittedName>
        <fullName evidence="3">LuxR C-terminal-related transcriptional regulator</fullName>
    </submittedName>
</protein>
<feature type="domain" description="HTH luxR-type" evidence="2">
    <location>
        <begin position="27"/>
        <end position="84"/>
    </location>
</feature>
<evidence type="ECO:0000259" key="2">
    <source>
        <dbReference type="SMART" id="SM00421"/>
    </source>
</evidence>
<dbReference type="GO" id="GO:0003677">
    <property type="term" value="F:DNA binding"/>
    <property type="evidence" value="ECO:0007669"/>
    <property type="project" value="InterPro"/>
</dbReference>
<dbReference type="Proteomes" id="UP001152755">
    <property type="component" value="Unassembled WGS sequence"/>
</dbReference>
<name>A0A9X4LXZ9_9ACTN</name>
<keyword evidence="4" id="KW-1185">Reference proteome</keyword>
<reference evidence="3" key="1">
    <citation type="submission" date="2022-08" db="EMBL/GenBank/DDBJ databases">
        <title>Genome analysis of Corynebacteriales strain.</title>
        <authorList>
            <person name="Lee S.D."/>
        </authorList>
    </citation>
    <scope>NUCLEOTIDE SEQUENCE</scope>
    <source>
        <strain evidence="3">D3-21</strain>
    </source>
</reference>